<evidence type="ECO:0000256" key="1">
    <source>
        <dbReference type="SAM" id="MobiDB-lite"/>
    </source>
</evidence>
<dbReference type="RefSeq" id="WP_344699985.1">
    <property type="nucleotide sequence ID" value="NZ_BAABBM010000001.1"/>
</dbReference>
<name>A0ABP7LPE5_9SPHN</name>
<feature type="compositionally biased region" description="Low complexity" evidence="1">
    <location>
        <begin position="184"/>
        <end position="207"/>
    </location>
</feature>
<organism evidence="2 3">
    <name type="scientific">Sphingomonas limnosediminicola</name>
    <dbReference type="NCBI Taxonomy" id="940133"/>
    <lineage>
        <taxon>Bacteria</taxon>
        <taxon>Pseudomonadati</taxon>
        <taxon>Pseudomonadota</taxon>
        <taxon>Alphaproteobacteria</taxon>
        <taxon>Sphingomonadales</taxon>
        <taxon>Sphingomonadaceae</taxon>
        <taxon>Sphingomonas</taxon>
    </lineage>
</organism>
<reference evidence="3" key="1">
    <citation type="journal article" date="2019" name="Int. J. Syst. Evol. Microbiol.">
        <title>The Global Catalogue of Microorganisms (GCM) 10K type strain sequencing project: providing services to taxonomists for standard genome sequencing and annotation.</title>
        <authorList>
            <consortium name="The Broad Institute Genomics Platform"/>
            <consortium name="The Broad Institute Genome Sequencing Center for Infectious Disease"/>
            <person name="Wu L."/>
            <person name="Ma J."/>
        </authorList>
    </citation>
    <scope>NUCLEOTIDE SEQUENCE [LARGE SCALE GENOMIC DNA]</scope>
    <source>
        <strain evidence="3">JCM 17543</strain>
    </source>
</reference>
<accession>A0ABP7LPE5</accession>
<feature type="region of interest" description="Disordered" evidence="1">
    <location>
        <begin position="161"/>
        <end position="213"/>
    </location>
</feature>
<keyword evidence="3" id="KW-1185">Reference proteome</keyword>
<sequence>MAHGYLHDEFDRDFGGSDRDRDDRWRERSERDWRGHDRDWQQQDRGSQDRDLGRGDFMFGDRERERGGEHRGFFDRLGDRARETFGGGDRDERRYSSWDRERGEGRRGVSSHPDDHYRSWRDKQVEALDRDYADYCREREQQFHNDFDSWRQKRQGLRVGTGLEQGSGADEQFFTPQTTAVGNTMTTSETHEPQTTTEPEDTVTLGTQLGRRR</sequence>
<protein>
    <submittedName>
        <fullName evidence="2">Uncharacterized protein</fullName>
    </submittedName>
</protein>
<dbReference type="Proteomes" id="UP001500827">
    <property type="component" value="Unassembled WGS sequence"/>
</dbReference>
<dbReference type="EMBL" id="BAABBM010000001">
    <property type="protein sequence ID" value="GAA3905003.1"/>
    <property type="molecule type" value="Genomic_DNA"/>
</dbReference>
<evidence type="ECO:0000313" key="2">
    <source>
        <dbReference type="EMBL" id="GAA3905003.1"/>
    </source>
</evidence>
<gene>
    <name evidence="2" type="ORF">GCM10022276_24490</name>
</gene>
<feature type="compositionally biased region" description="Polar residues" evidence="1">
    <location>
        <begin position="174"/>
        <end position="183"/>
    </location>
</feature>
<evidence type="ECO:0000313" key="3">
    <source>
        <dbReference type="Proteomes" id="UP001500827"/>
    </source>
</evidence>
<feature type="region of interest" description="Disordered" evidence="1">
    <location>
        <begin position="1"/>
        <end position="117"/>
    </location>
</feature>
<comment type="caution">
    <text evidence="2">The sequence shown here is derived from an EMBL/GenBank/DDBJ whole genome shotgun (WGS) entry which is preliminary data.</text>
</comment>
<proteinExistence type="predicted"/>